<evidence type="ECO:0000256" key="4">
    <source>
        <dbReference type="ARBA" id="ARBA00022723"/>
    </source>
</evidence>
<evidence type="ECO:0000256" key="9">
    <source>
        <dbReference type="ARBA" id="ARBA00049893"/>
    </source>
</evidence>
<evidence type="ECO:0000313" key="12">
    <source>
        <dbReference type="Proteomes" id="UP000298049"/>
    </source>
</evidence>
<dbReference type="PANTHER" id="PTHR30616">
    <property type="entry name" value="UNCHARACTERIZED PROTEIN YFIH"/>
    <property type="match status" value="1"/>
</dbReference>
<dbReference type="InterPro" id="IPR038371">
    <property type="entry name" value="Cu_polyphenol_OxRdtase_sf"/>
</dbReference>
<dbReference type="InterPro" id="IPR003730">
    <property type="entry name" value="Cu_polyphenol_OxRdtase"/>
</dbReference>
<dbReference type="SUPFAM" id="SSF64438">
    <property type="entry name" value="CNF1/YfiH-like putative cysteine hydrolases"/>
    <property type="match status" value="1"/>
</dbReference>
<evidence type="ECO:0000256" key="1">
    <source>
        <dbReference type="ARBA" id="ARBA00000553"/>
    </source>
</evidence>
<dbReference type="GO" id="GO:0016787">
    <property type="term" value="F:hydrolase activity"/>
    <property type="evidence" value="ECO:0007669"/>
    <property type="project" value="UniProtKB-KW"/>
</dbReference>
<reference evidence="11 12" key="1">
    <citation type="submission" date="2018-07" db="EMBL/GenBank/DDBJ databases">
        <title>Marsedoiliclastica nanhaica gen. nov. sp. nov., a novel marine hydrocarbonoclastic bacterium isolated from an in-situ enriched hydrocarbon-degrading consortium in deep-sea sediment.</title>
        <authorList>
            <person name="Dong C."/>
            <person name="Ma T."/>
            <person name="Liu R."/>
            <person name="Shao Z."/>
        </authorList>
    </citation>
    <scope>NUCLEOTIDE SEQUENCE [LARGE SCALE GENOMIC DNA]</scope>
    <source>
        <strain evidence="12">soil36-7</strain>
    </source>
</reference>
<comment type="similarity">
    <text evidence="2 10">Belongs to the purine nucleoside phosphorylase YfiH/LACC1 family.</text>
</comment>
<evidence type="ECO:0000256" key="10">
    <source>
        <dbReference type="RuleBase" id="RU361274"/>
    </source>
</evidence>
<dbReference type="PANTHER" id="PTHR30616:SF2">
    <property type="entry name" value="PURINE NUCLEOSIDE PHOSPHORYLASE LACC1"/>
    <property type="match status" value="1"/>
</dbReference>
<comment type="catalytic activity">
    <reaction evidence="1">
        <text>inosine + phosphate = alpha-D-ribose 1-phosphate + hypoxanthine</text>
        <dbReference type="Rhea" id="RHEA:27646"/>
        <dbReference type="ChEBI" id="CHEBI:17368"/>
        <dbReference type="ChEBI" id="CHEBI:17596"/>
        <dbReference type="ChEBI" id="CHEBI:43474"/>
        <dbReference type="ChEBI" id="CHEBI:57720"/>
        <dbReference type="EC" id="2.4.2.1"/>
    </reaction>
    <physiologicalReaction direction="left-to-right" evidence="1">
        <dbReference type="Rhea" id="RHEA:27647"/>
    </physiologicalReaction>
</comment>
<proteinExistence type="inferred from homology"/>
<dbReference type="Proteomes" id="UP000298049">
    <property type="component" value="Chromosome"/>
</dbReference>
<evidence type="ECO:0000256" key="7">
    <source>
        <dbReference type="ARBA" id="ARBA00047989"/>
    </source>
</evidence>
<evidence type="ECO:0000256" key="6">
    <source>
        <dbReference type="ARBA" id="ARBA00022833"/>
    </source>
</evidence>
<evidence type="ECO:0000256" key="2">
    <source>
        <dbReference type="ARBA" id="ARBA00007353"/>
    </source>
</evidence>
<comment type="catalytic activity">
    <reaction evidence="8">
        <text>adenosine + phosphate = alpha-D-ribose 1-phosphate + adenine</text>
        <dbReference type="Rhea" id="RHEA:27642"/>
        <dbReference type="ChEBI" id="CHEBI:16335"/>
        <dbReference type="ChEBI" id="CHEBI:16708"/>
        <dbReference type="ChEBI" id="CHEBI:43474"/>
        <dbReference type="ChEBI" id="CHEBI:57720"/>
        <dbReference type="EC" id="2.4.2.1"/>
    </reaction>
    <physiologicalReaction direction="left-to-right" evidence="8">
        <dbReference type="Rhea" id="RHEA:27643"/>
    </physiologicalReaction>
</comment>
<sequence length="245" mass="25783">MIVPDWPAPPTVKACATTRQGGYSLPPWDSFNLGDHVGDDSKAVAQNRAMLAGQLGLRANQIGWLNQVHGTVVEDLPLRATQPRADASTTTRPGQVCAVLTADCLPVLFCDRKGTRVAAAHAGWRGLLDGVLEETVACFDAPDAVLAWLGPAIGPGSFEVGPEVREAFIAQNAEAAACFVPGPRGNDCHFADIYALARMRLKAAGVLQVSGGGSCTATGPETFFSYRRDGVTGRQATLVWLSPGQ</sequence>
<dbReference type="CDD" id="cd16833">
    <property type="entry name" value="YfiH"/>
    <property type="match status" value="1"/>
</dbReference>
<evidence type="ECO:0000256" key="3">
    <source>
        <dbReference type="ARBA" id="ARBA00022679"/>
    </source>
</evidence>
<comment type="catalytic activity">
    <reaction evidence="9">
        <text>S-methyl-5'-thioadenosine + phosphate = 5-(methylsulfanyl)-alpha-D-ribose 1-phosphate + adenine</text>
        <dbReference type="Rhea" id="RHEA:11852"/>
        <dbReference type="ChEBI" id="CHEBI:16708"/>
        <dbReference type="ChEBI" id="CHEBI:17509"/>
        <dbReference type="ChEBI" id="CHEBI:43474"/>
        <dbReference type="ChEBI" id="CHEBI:58533"/>
        <dbReference type="EC" id="2.4.2.28"/>
    </reaction>
    <physiologicalReaction direction="left-to-right" evidence="9">
        <dbReference type="Rhea" id="RHEA:11853"/>
    </physiologicalReaction>
</comment>
<dbReference type="GO" id="GO:0017061">
    <property type="term" value="F:S-methyl-5-thioadenosine phosphorylase activity"/>
    <property type="evidence" value="ECO:0007669"/>
    <property type="project" value="UniProtKB-EC"/>
</dbReference>
<organism evidence="11 12">
    <name type="scientific">Hydrocarboniclastica marina</name>
    <dbReference type="NCBI Taxonomy" id="2259620"/>
    <lineage>
        <taxon>Bacteria</taxon>
        <taxon>Pseudomonadati</taxon>
        <taxon>Pseudomonadota</taxon>
        <taxon>Gammaproteobacteria</taxon>
        <taxon>Alteromonadales</taxon>
        <taxon>Alteromonadaceae</taxon>
        <taxon>Hydrocarboniclastica</taxon>
    </lineage>
</organism>
<protein>
    <recommendedName>
        <fullName evidence="10">Purine nucleoside phosphorylase</fullName>
    </recommendedName>
</protein>
<dbReference type="EMBL" id="CP031093">
    <property type="protein sequence ID" value="QCF27807.1"/>
    <property type="molecule type" value="Genomic_DNA"/>
</dbReference>
<keyword evidence="6" id="KW-0862">Zinc</keyword>
<dbReference type="AlphaFoldDB" id="A0A4P7XN81"/>
<evidence type="ECO:0000256" key="8">
    <source>
        <dbReference type="ARBA" id="ARBA00048968"/>
    </source>
</evidence>
<dbReference type="Gene3D" id="3.60.140.10">
    <property type="entry name" value="CNF1/YfiH-like putative cysteine hydrolases"/>
    <property type="match status" value="1"/>
</dbReference>
<gene>
    <name evidence="11" type="primary">pgeF</name>
    <name evidence="11" type="ORF">soil367_03705</name>
</gene>
<comment type="catalytic activity">
    <reaction evidence="7">
        <text>adenosine + H2O + H(+) = inosine + NH4(+)</text>
        <dbReference type="Rhea" id="RHEA:24408"/>
        <dbReference type="ChEBI" id="CHEBI:15377"/>
        <dbReference type="ChEBI" id="CHEBI:15378"/>
        <dbReference type="ChEBI" id="CHEBI:16335"/>
        <dbReference type="ChEBI" id="CHEBI:17596"/>
        <dbReference type="ChEBI" id="CHEBI:28938"/>
        <dbReference type="EC" id="3.5.4.4"/>
    </reaction>
    <physiologicalReaction direction="left-to-right" evidence="7">
        <dbReference type="Rhea" id="RHEA:24409"/>
    </physiologicalReaction>
</comment>
<evidence type="ECO:0000313" key="11">
    <source>
        <dbReference type="EMBL" id="QCF27807.1"/>
    </source>
</evidence>
<accession>A0A4P7XN81</accession>
<dbReference type="InterPro" id="IPR011324">
    <property type="entry name" value="Cytotoxic_necrot_fac-like_cat"/>
</dbReference>
<keyword evidence="5" id="KW-0378">Hydrolase</keyword>
<keyword evidence="4" id="KW-0479">Metal-binding</keyword>
<name>A0A4P7XN81_9ALTE</name>
<keyword evidence="12" id="KW-1185">Reference proteome</keyword>
<keyword evidence="3" id="KW-0808">Transferase</keyword>
<dbReference type="OrthoDB" id="4279at2"/>
<dbReference type="KEGG" id="hmi:soil367_03705"/>
<dbReference type="Pfam" id="PF02578">
    <property type="entry name" value="Cu-oxidase_4"/>
    <property type="match status" value="1"/>
</dbReference>
<dbReference type="GO" id="GO:0005507">
    <property type="term" value="F:copper ion binding"/>
    <property type="evidence" value="ECO:0007669"/>
    <property type="project" value="TreeGrafter"/>
</dbReference>
<evidence type="ECO:0000256" key="5">
    <source>
        <dbReference type="ARBA" id="ARBA00022801"/>
    </source>
</evidence>
<dbReference type="NCBIfam" id="TIGR00726">
    <property type="entry name" value="peptidoglycan editing factor PgeF"/>
    <property type="match status" value="1"/>
</dbReference>